<organism evidence="2">
    <name type="scientific">Cladocopium goreaui</name>
    <dbReference type="NCBI Taxonomy" id="2562237"/>
    <lineage>
        <taxon>Eukaryota</taxon>
        <taxon>Sar</taxon>
        <taxon>Alveolata</taxon>
        <taxon>Dinophyceae</taxon>
        <taxon>Suessiales</taxon>
        <taxon>Symbiodiniaceae</taxon>
        <taxon>Cladocopium</taxon>
    </lineage>
</organism>
<dbReference type="Proteomes" id="UP001152797">
    <property type="component" value="Unassembled WGS sequence"/>
</dbReference>
<name>A0A9P1CSG4_9DINO</name>
<evidence type="ECO:0000313" key="2">
    <source>
        <dbReference type="EMBL" id="CAI3996128.1"/>
    </source>
</evidence>
<evidence type="ECO:0000313" key="4">
    <source>
        <dbReference type="Proteomes" id="UP001152797"/>
    </source>
</evidence>
<accession>A0A9P1CSG4</accession>
<dbReference type="EMBL" id="CAMXCT030002161">
    <property type="protein sequence ID" value="CAL4783440.1"/>
    <property type="molecule type" value="Genomic_DNA"/>
</dbReference>
<dbReference type="OrthoDB" id="414337at2759"/>
<dbReference type="Gene3D" id="3.40.50.150">
    <property type="entry name" value="Vaccinia Virus protein VP39"/>
    <property type="match status" value="1"/>
</dbReference>
<dbReference type="InterPro" id="IPR029063">
    <property type="entry name" value="SAM-dependent_MTases_sf"/>
</dbReference>
<comment type="caution">
    <text evidence="2">The sequence shown here is derived from an EMBL/GenBank/DDBJ whole genome shotgun (WGS) entry which is preliminary data.</text>
</comment>
<gene>
    <name evidence="2" type="ORF">C1SCF055_LOCUS22629</name>
</gene>
<protein>
    <submittedName>
        <fullName evidence="2">Uncharacterized protein</fullName>
    </submittedName>
</protein>
<feature type="region of interest" description="Disordered" evidence="1">
    <location>
        <begin position="1"/>
        <end position="44"/>
    </location>
</feature>
<evidence type="ECO:0000313" key="3">
    <source>
        <dbReference type="EMBL" id="CAL1149503.1"/>
    </source>
</evidence>
<feature type="region of interest" description="Disordered" evidence="1">
    <location>
        <begin position="543"/>
        <end position="565"/>
    </location>
</feature>
<keyword evidence="4" id="KW-1185">Reference proteome</keyword>
<evidence type="ECO:0000256" key="1">
    <source>
        <dbReference type="SAM" id="MobiDB-lite"/>
    </source>
</evidence>
<dbReference type="EMBL" id="CAMXCT020002161">
    <property type="protein sequence ID" value="CAL1149503.1"/>
    <property type="molecule type" value="Genomic_DNA"/>
</dbReference>
<reference evidence="2" key="1">
    <citation type="submission" date="2022-10" db="EMBL/GenBank/DDBJ databases">
        <authorList>
            <person name="Chen Y."/>
            <person name="Dougan E. K."/>
            <person name="Chan C."/>
            <person name="Rhodes N."/>
            <person name="Thang M."/>
        </authorList>
    </citation>
    <scope>NUCLEOTIDE SEQUENCE</scope>
</reference>
<proteinExistence type="predicted"/>
<reference evidence="3" key="2">
    <citation type="submission" date="2024-04" db="EMBL/GenBank/DDBJ databases">
        <authorList>
            <person name="Chen Y."/>
            <person name="Shah S."/>
            <person name="Dougan E. K."/>
            <person name="Thang M."/>
            <person name="Chan C."/>
        </authorList>
    </citation>
    <scope>NUCLEOTIDE SEQUENCE [LARGE SCALE GENOMIC DNA]</scope>
</reference>
<sequence>MGDIESMVAADGGPMDEADQGIPEIKRRKQGFLPGPRNPQERDEWPDEVLFSLHRSGGLRNFFQTLKEGVCMSTDYSGMGCAEEAMRCLLLAAETWASRKEEEADQPAQLPSKVLRRLLPLEGQEESDAGGLTFADAGPSGAFPPLPCVGQDFQANVNVFRAGDIEADCRRILLAHQGKAAPTCVHGDIGERCEKRIWEGVEADIERLQRNSRTRGTISAQQFAKEAFQIFRQQRLKGKQAYCYRHDKKCSVAPPQESGGITLNVAGFICVDWSAMGKNLGWFGSSCLPFMQWLSERMIFQEDMVLGENVKNFDFESMADMVADIYDVYRFEISPSLLGHPSERQRLYLLMLHKEKRQWRRDSVAANPQAAFEAMFGRETFMSNFLPETTSTGKNWSCYQAMSSSLRKNLDEHTTKKLEKESEMRQKGVEVPAAKMWMTNLAQKADWMGPVCGKVPAILQRSSLWLYGQRRLALPLELLECQGWNLYGSANCPYRCEAKVWETLADLTESRIRSIAGNAMHVQCVASVLAFALAETEIRQSRPGPAAASSSAAGAPSRSTAAYGA</sequence>
<dbReference type="AlphaFoldDB" id="A0A9P1CSG4"/>
<dbReference type="SUPFAM" id="SSF53335">
    <property type="entry name" value="S-adenosyl-L-methionine-dependent methyltransferases"/>
    <property type="match status" value="1"/>
</dbReference>
<dbReference type="EMBL" id="CAMXCT010002161">
    <property type="protein sequence ID" value="CAI3996128.1"/>
    <property type="molecule type" value="Genomic_DNA"/>
</dbReference>